<feature type="compositionally biased region" description="Basic residues" evidence="1">
    <location>
        <begin position="64"/>
        <end position="74"/>
    </location>
</feature>
<reference evidence="2 3" key="1">
    <citation type="submission" date="2018-08" db="EMBL/GenBank/DDBJ databases">
        <title>Meiothermus luteus KCTC 52599 genome sequencing project.</title>
        <authorList>
            <person name="Da Costa M.S."/>
            <person name="Albuquerque L."/>
            <person name="Raposo P."/>
            <person name="Froufe H.J.C."/>
            <person name="Barroso C.S."/>
            <person name="Egas C."/>
        </authorList>
    </citation>
    <scope>NUCLEOTIDE SEQUENCE [LARGE SCALE GENOMIC DNA]</scope>
    <source>
        <strain evidence="2 3">KCTC 52599</strain>
    </source>
</reference>
<sequence length="110" mass="12402">MTNTAAMVREWRGEKPGIWLSRLVRSTASNRPRLEATVMATGISGGSRLSQAWVCSQRWESQKARRGTTSKPSRRPTSARYSRFKLVRLPKGLVLIMPMVSSRAPAQYPR</sequence>
<evidence type="ECO:0000313" key="2">
    <source>
        <dbReference type="EMBL" id="RIH82520.1"/>
    </source>
</evidence>
<protein>
    <submittedName>
        <fullName evidence="2">Uncharacterized protein</fullName>
    </submittedName>
</protein>
<name>A0A399EH82_9DEIN</name>
<comment type="caution">
    <text evidence="2">The sequence shown here is derived from an EMBL/GenBank/DDBJ whole genome shotgun (WGS) entry which is preliminary data.</text>
</comment>
<keyword evidence="3" id="KW-1185">Reference proteome</keyword>
<organism evidence="2 3">
    <name type="scientific">Meiothermus luteus</name>
    <dbReference type="NCBI Taxonomy" id="2026184"/>
    <lineage>
        <taxon>Bacteria</taxon>
        <taxon>Thermotogati</taxon>
        <taxon>Deinococcota</taxon>
        <taxon>Deinococci</taxon>
        <taxon>Thermales</taxon>
        <taxon>Thermaceae</taxon>
        <taxon>Meiothermus</taxon>
    </lineage>
</organism>
<dbReference type="Proteomes" id="UP000265800">
    <property type="component" value="Unassembled WGS sequence"/>
</dbReference>
<feature type="region of interest" description="Disordered" evidence="1">
    <location>
        <begin position="60"/>
        <end position="81"/>
    </location>
</feature>
<dbReference type="EMBL" id="QWKZ01000106">
    <property type="protein sequence ID" value="RIH82520.1"/>
    <property type="molecule type" value="Genomic_DNA"/>
</dbReference>
<gene>
    <name evidence="2" type="ORF">Mlute_02462</name>
</gene>
<evidence type="ECO:0000256" key="1">
    <source>
        <dbReference type="SAM" id="MobiDB-lite"/>
    </source>
</evidence>
<accession>A0A399EH82</accession>
<dbReference type="AlphaFoldDB" id="A0A399EH82"/>
<proteinExistence type="predicted"/>
<evidence type="ECO:0000313" key="3">
    <source>
        <dbReference type="Proteomes" id="UP000265800"/>
    </source>
</evidence>